<dbReference type="AlphaFoldDB" id="A0A9Q1GYB3"/>
<name>A0A9Q1GYB3_HOLLE</name>
<comment type="caution">
    <text evidence="1">The sequence shown here is derived from an EMBL/GenBank/DDBJ whole genome shotgun (WGS) entry which is preliminary data.</text>
</comment>
<dbReference type="Proteomes" id="UP001152320">
    <property type="component" value="Chromosome 15"/>
</dbReference>
<protein>
    <submittedName>
        <fullName evidence="1">Uncharacterized protein</fullName>
    </submittedName>
</protein>
<keyword evidence="2" id="KW-1185">Reference proteome</keyword>
<reference evidence="1" key="1">
    <citation type="submission" date="2021-10" db="EMBL/GenBank/DDBJ databases">
        <title>Tropical sea cucumber genome reveals ecological adaptation and Cuvierian tubules defense mechanism.</title>
        <authorList>
            <person name="Chen T."/>
        </authorList>
    </citation>
    <scope>NUCLEOTIDE SEQUENCE</scope>
    <source>
        <strain evidence="1">Nanhai2018</strain>
        <tissue evidence="1">Muscle</tissue>
    </source>
</reference>
<organism evidence="1 2">
    <name type="scientific">Holothuria leucospilota</name>
    <name type="common">Black long sea cucumber</name>
    <name type="synonym">Mertensiothuria leucospilota</name>
    <dbReference type="NCBI Taxonomy" id="206669"/>
    <lineage>
        <taxon>Eukaryota</taxon>
        <taxon>Metazoa</taxon>
        <taxon>Echinodermata</taxon>
        <taxon>Eleutherozoa</taxon>
        <taxon>Echinozoa</taxon>
        <taxon>Holothuroidea</taxon>
        <taxon>Aspidochirotacea</taxon>
        <taxon>Aspidochirotida</taxon>
        <taxon>Holothuriidae</taxon>
        <taxon>Holothuria</taxon>
    </lineage>
</organism>
<dbReference type="PROSITE" id="PS51257">
    <property type="entry name" value="PROKAR_LIPOPROTEIN"/>
    <property type="match status" value="1"/>
</dbReference>
<dbReference type="PANTHER" id="PTHR47018">
    <property type="entry name" value="CXC DOMAIN-CONTAINING PROTEIN-RELATED"/>
    <property type="match status" value="1"/>
</dbReference>
<gene>
    <name evidence="1" type="ORF">HOLleu_30106</name>
</gene>
<dbReference type="OrthoDB" id="8955067at2759"/>
<proteinExistence type="predicted"/>
<accession>A0A9Q1GYB3</accession>
<dbReference type="EMBL" id="JAIZAY010000015">
    <property type="protein sequence ID" value="KAJ8027989.1"/>
    <property type="molecule type" value="Genomic_DNA"/>
</dbReference>
<evidence type="ECO:0000313" key="2">
    <source>
        <dbReference type="Proteomes" id="UP001152320"/>
    </source>
</evidence>
<sequence>MALLKVIGDFLEGSGWTSVMTSACVKTEGRAESLQKGSQTSRSQWPHQVTAAALYILQRKAYDDYRRTCGTENLQSFDLWGQKMVSECPQFCYWNKVLQLECLLLAFIRSQQEANYTLYVQTLTSIIPWMFAMDHYHFARWLTVHVTDLQELPNDSVDIHRAFVNGNFVTQKSSHKFSALAHDQIHEQQSVRSKNWGTRSQKTVMIFQENTWKARARDGDLDAFFEHECYGWPPELAEGIHTMRPPTSKADLVPCLKALAPRPHDTPKAVDCILDGAALVHQLEPKKCNRAIRTYGDYAQKQFLPYIARKLNEETVMRVDVVWDTYRTDSLKGGARLDRGTGIPLHVTEQTSVPQNWSSFLRVVSNKKTLFSFLAAALQTMVVPEWKTLLTTYEEEVKSKPSSDVSQIQPCTHEEPDSRMVLHAWHAYQQGYRSIIIHATDTDVVALAIAMASKMGGCAMWSAFGHGKNFRYIAPHTISTHIGPERSWGLLFLHAVSECDTVSAISGIGKKTVWDIWNSMPNLGKVFSHLSHALAEVTNDDMDNIERFFVVLYSRTSSLKKVNEARKQLFAQGNRQLENIPLTKEALRQHVKRAVFQAGHILGQSQIAIQSCLCLQIGDGRKMPMMSGILFGQ</sequence>
<evidence type="ECO:0000313" key="1">
    <source>
        <dbReference type="EMBL" id="KAJ8027989.1"/>
    </source>
</evidence>